<dbReference type="PATRIC" id="fig|1398.22.peg.3254"/>
<keyword evidence="1" id="KW-0472">Membrane</keyword>
<evidence type="ECO:0000313" key="2">
    <source>
        <dbReference type="EMBL" id="KWZ77643.1"/>
    </source>
</evidence>
<accession>A0A133KDL3</accession>
<evidence type="ECO:0000313" key="3">
    <source>
        <dbReference type="Proteomes" id="UP000070376"/>
    </source>
</evidence>
<dbReference type="Proteomes" id="UP000070376">
    <property type="component" value="Unassembled WGS sequence"/>
</dbReference>
<keyword evidence="1" id="KW-1133">Transmembrane helix</keyword>
<protein>
    <submittedName>
        <fullName evidence="2">Uncharacterized protein</fullName>
    </submittedName>
</protein>
<keyword evidence="1" id="KW-0812">Transmembrane</keyword>
<feature type="transmembrane region" description="Helical" evidence="1">
    <location>
        <begin position="20"/>
        <end position="39"/>
    </location>
</feature>
<name>A0A133KDL3_HEYCO</name>
<proteinExistence type="predicted"/>
<evidence type="ECO:0000256" key="1">
    <source>
        <dbReference type="SAM" id="Phobius"/>
    </source>
</evidence>
<sequence length="124" mass="14416">MILNFRLIQGGVFLIKKRKYVLTFVLLLLLAAGIYAFAFRQSAKFFGFPIPVSAKLVKDKQSVEMYKWWEASEVNGLPYVYRKEIQWCGWKQIDREGAMTIYEKKGKKVSVISFDNTFSVAEED</sequence>
<comment type="caution">
    <text evidence="2">The sequence shown here is derived from an EMBL/GenBank/DDBJ whole genome shotgun (WGS) entry which is preliminary data.</text>
</comment>
<dbReference type="AlphaFoldDB" id="A0A133KDL3"/>
<organism evidence="2 3">
    <name type="scientific">Heyndrickxia coagulans</name>
    <name type="common">Weizmannia coagulans</name>
    <dbReference type="NCBI Taxonomy" id="1398"/>
    <lineage>
        <taxon>Bacteria</taxon>
        <taxon>Bacillati</taxon>
        <taxon>Bacillota</taxon>
        <taxon>Bacilli</taxon>
        <taxon>Bacillales</taxon>
        <taxon>Bacillaceae</taxon>
        <taxon>Heyndrickxia</taxon>
    </lineage>
</organism>
<dbReference type="EMBL" id="LRPN01000165">
    <property type="protein sequence ID" value="KWZ77643.1"/>
    <property type="molecule type" value="Genomic_DNA"/>
</dbReference>
<gene>
    <name evidence="2" type="ORF">HMPREF3213_03246</name>
</gene>
<reference evidence="3" key="1">
    <citation type="submission" date="2016-01" db="EMBL/GenBank/DDBJ databases">
        <authorList>
            <person name="Mitreva M."/>
            <person name="Pepin K.H."/>
            <person name="Mihindukulasuriya K.A."/>
            <person name="Fulton R."/>
            <person name="Fronick C."/>
            <person name="O'Laughlin M."/>
            <person name="Miner T."/>
            <person name="Herter B."/>
            <person name="Rosa B.A."/>
            <person name="Cordes M."/>
            <person name="Tomlinson C."/>
            <person name="Wollam A."/>
            <person name="Palsikar V.B."/>
            <person name="Mardis E.R."/>
            <person name="Wilson R.K."/>
        </authorList>
    </citation>
    <scope>NUCLEOTIDE SEQUENCE [LARGE SCALE GENOMIC DNA]</scope>
    <source>
        <strain evidence="3">GED7749B</strain>
    </source>
</reference>